<dbReference type="Proteomes" id="UP001056455">
    <property type="component" value="Chromosome"/>
</dbReference>
<keyword evidence="2" id="KW-0812">Transmembrane</keyword>
<protein>
    <submittedName>
        <fullName evidence="3">Uncharacterized protein</fullName>
    </submittedName>
</protein>
<evidence type="ECO:0000313" key="4">
    <source>
        <dbReference type="Proteomes" id="UP001056455"/>
    </source>
</evidence>
<organism evidence="3 4">
    <name type="scientific">Ornithinimicrobium faecis</name>
    <dbReference type="NCBI Taxonomy" id="2934158"/>
    <lineage>
        <taxon>Bacteria</taxon>
        <taxon>Bacillati</taxon>
        <taxon>Actinomycetota</taxon>
        <taxon>Actinomycetes</taxon>
        <taxon>Micrococcales</taxon>
        <taxon>Ornithinimicrobiaceae</taxon>
        <taxon>Ornithinimicrobium</taxon>
    </lineage>
</organism>
<sequence>MREPGGVRATRRQPPRWLWIPNLLVAVASVPFAVLGFWQFSRSDELHHLGFGTVFALMAIALSINAAMARHHSRNNTGRWRPGNEWGSGKVEDPAPWI</sequence>
<reference evidence="3" key="1">
    <citation type="submission" date="2022-06" db="EMBL/GenBank/DDBJ databases">
        <title>Ornithinimicrobium HY1793.</title>
        <authorList>
            <person name="Huang Y."/>
        </authorList>
    </citation>
    <scope>NUCLEOTIDE SEQUENCE</scope>
    <source>
        <strain evidence="3">HY1793</strain>
    </source>
</reference>
<keyword evidence="2" id="KW-1133">Transmembrane helix</keyword>
<evidence type="ECO:0000256" key="2">
    <source>
        <dbReference type="SAM" id="Phobius"/>
    </source>
</evidence>
<feature type="transmembrane region" description="Helical" evidence="2">
    <location>
        <begin position="46"/>
        <end position="69"/>
    </location>
</feature>
<proteinExistence type="predicted"/>
<name>A0ABY4YP06_9MICO</name>
<dbReference type="RefSeq" id="WP_252591241.1">
    <property type="nucleotide sequence ID" value="NZ_CP099489.1"/>
</dbReference>
<evidence type="ECO:0000256" key="1">
    <source>
        <dbReference type="SAM" id="MobiDB-lite"/>
    </source>
</evidence>
<feature type="region of interest" description="Disordered" evidence="1">
    <location>
        <begin position="73"/>
        <end position="98"/>
    </location>
</feature>
<keyword evidence="4" id="KW-1185">Reference proteome</keyword>
<accession>A0ABY4YP06</accession>
<gene>
    <name evidence="3" type="ORF">NF556_12410</name>
</gene>
<evidence type="ECO:0000313" key="3">
    <source>
        <dbReference type="EMBL" id="USQ78443.1"/>
    </source>
</evidence>
<dbReference type="EMBL" id="CP099489">
    <property type="protein sequence ID" value="USQ78443.1"/>
    <property type="molecule type" value="Genomic_DNA"/>
</dbReference>
<keyword evidence="2" id="KW-0472">Membrane</keyword>
<feature type="transmembrane region" description="Helical" evidence="2">
    <location>
        <begin position="20"/>
        <end position="40"/>
    </location>
</feature>